<gene>
    <name evidence="2" type="ORF">BO85DRAFT_442568</name>
</gene>
<proteinExistence type="predicted"/>
<evidence type="ECO:0000256" key="1">
    <source>
        <dbReference type="SAM" id="MobiDB-lite"/>
    </source>
</evidence>
<dbReference type="AlphaFoldDB" id="A0A8G1QRJ2"/>
<sequence length="248" mass="27659">MSTGFFLHRISHQNLHQCAKKSFPTCILGAAGTGCRKARKKSTGASPRLKEARPASTQLQPPRVPLVVMAKDISVPDTVRKGIPRDARMMMPLGLGVRASHLLLSPIVSRLFLTRFIPFVREATVVYGSNFKDHLTSMAAPDAFWICLAYSHRLTGALTIVESSKETLNVIVDHLHTDQQAKYNKKIVHLKQPPNFIAMGYSGYICKADEDICKADEDICKADEDICKADEDTIIKHPRYLPDNEPYN</sequence>
<name>A0A8G1QRJ2_9EURO</name>
<accession>A0A8G1QRJ2</accession>
<dbReference type="RefSeq" id="XP_025510928.1">
    <property type="nucleotide sequence ID" value="XM_025658844.1"/>
</dbReference>
<evidence type="ECO:0000313" key="2">
    <source>
        <dbReference type="EMBL" id="RAH53006.1"/>
    </source>
</evidence>
<keyword evidence="3" id="KW-1185">Reference proteome</keyword>
<organism evidence="2 3">
    <name type="scientific">Aspergillus piperis CBS 112811</name>
    <dbReference type="NCBI Taxonomy" id="1448313"/>
    <lineage>
        <taxon>Eukaryota</taxon>
        <taxon>Fungi</taxon>
        <taxon>Dikarya</taxon>
        <taxon>Ascomycota</taxon>
        <taxon>Pezizomycotina</taxon>
        <taxon>Eurotiomycetes</taxon>
        <taxon>Eurotiomycetidae</taxon>
        <taxon>Eurotiales</taxon>
        <taxon>Aspergillaceae</taxon>
        <taxon>Aspergillus</taxon>
        <taxon>Aspergillus subgen. Circumdati</taxon>
    </lineage>
</organism>
<dbReference type="EMBL" id="KZ825079">
    <property type="protein sequence ID" value="RAH53006.1"/>
    <property type="molecule type" value="Genomic_DNA"/>
</dbReference>
<feature type="region of interest" description="Disordered" evidence="1">
    <location>
        <begin position="37"/>
        <end position="57"/>
    </location>
</feature>
<protein>
    <submittedName>
        <fullName evidence="2">Uncharacterized protein</fullName>
    </submittedName>
</protein>
<evidence type="ECO:0000313" key="3">
    <source>
        <dbReference type="Proteomes" id="UP000249526"/>
    </source>
</evidence>
<dbReference type="Proteomes" id="UP000249526">
    <property type="component" value="Unassembled WGS sequence"/>
</dbReference>
<reference evidence="2 3" key="1">
    <citation type="submission" date="2018-02" db="EMBL/GenBank/DDBJ databases">
        <title>The genomes of Aspergillus section Nigri reveals drivers in fungal speciation.</title>
        <authorList>
            <consortium name="DOE Joint Genome Institute"/>
            <person name="Vesth T.C."/>
            <person name="Nybo J."/>
            <person name="Theobald S."/>
            <person name="Brandl J."/>
            <person name="Frisvad J.C."/>
            <person name="Nielsen K.F."/>
            <person name="Lyhne E.K."/>
            <person name="Kogle M.E."/>
            <person name="Kuo A."/>
            <person name="Riley R."/>
            <person name="Clum A."/>
            <person name="Nolan M."/>
            <person name="Lipzen A."/>
            <person name="Salamov A."/>
            <person name="Henrissat B."/>
            <person name="Wiebenga A."/>
            <person name="De vries R.P."/>
            <person name="Grigoriev I.V."/>
            <person name="Mortensen U.H."/>
            <person name="Andersen M.R."/>
            <person name="Baker S.E."/>
        </authorList>
    </citation>
    <scope>NUCLEOTIDE SEQUENCE [LARGE SCALE GENOMIC DNA]</scope>
    <source>
        <strain evidence="2 3">CBS 112811</strain>
    </source>
</reference>
<dbReference type="GeneID" id="37162246"/>